<keyword evidence="2" id="KW-0396">Initiation factor</keyword>
<dbReference type="InterPro" id="IPR023398">
    <property type="entry name" value="TIF_eIF4e-like"/>
</dbReference>
<keyword evidence="2" id="KW-0694">RNA-binding</keyword>
<gene>
    <name evidence="3" type="ORF">TCNE_LOCUS11755</name>
</gene>
<dbReference type="GO" id="GO:0003743">
    <property type="term" value="F:translation initiation factor activity"/>
    <property type="evidence" value="ECO:0007669"/>
    <property type="project" value="UniProtKB-KW"/>
</dbReference>
<evidence type="ECO:0000256" key="2">
    <source>
        <dbReference type="RuleBase" id="RU004374"/>
    </source>
</evidence>
<dbReference type="GO" id="GO:0016281">
    <property type="term" value="C:eukaryotic translation initiation factor 4F complex"/>
    <property type="evidence" value="ECO:0007669"/>
    <property type="project" value="TreeGrafter"/>
</dbReference>
<proteinExistence type="inferred from homology"/>
<dbReference type="Proteomes" id="UP000050794">
    <property type="component" value="Unassembled WGS sequence"/>
</dbReference>
<organism evidence="4 5">
    <name type="scientific">Toxocara canis</name>
    <name type="common">Canine roundworm</name>
    <dbReference type="NCBI Taxonomy" id="6265"/>
    <lineage>
        <taxon>Eukaryota</taxon>
        <taxon>Metazoa</taxon>
        <taxon>Ecdysozoa</taxon>
        <taxon>Nematoda</taxon>
        <taxon>Chromadorea</taxon>
        <taxon>Rhabditida</taxon>
        <taxon>Spirurina</taxon>
        <taxon>Ascaridomorpha</taxon>
        <taxon>Ascaridoidea</taxon>
        <taxon>Toxocaridae</taxon>
        <taxon>Toxocara</taxon>
    </lineage>
</organism>
<comment type="similarity">
    <text evidence="2">Belongs to the eukaryotic initiation factor 4E family.</text>
</comment>
<reference evidence="3 4" key="2">
    <citation type="submission" date="2018-11" db="EMBL/GenBank/DDBJ databases">
        <authorList>
            <consortium name="Pathogen Informatics"/>
        </authorList>
    </citation>
    <scope>NUCLEOTIDE SEQUENCE [LARGE SCALE GENOMIC DNA]</scope>
</reference>
<dbReference type="PANTHER" id="PTHR11960:SF69">
    <property type="entry name" value="EUKARYOTIC TRANSLATION INITIATION FACTOR 4E-3"/>
    <property type="match status" value="1"/>
</dbReference>
<dbReference type="Pfam" id="PF01652">
    <property type="entry name" value="IF4E"/>
    <property type="match status" value="1"/>
</dbReference>
<dbReference type="EMBL" id="UYWY01020977">
    <property type="protein sequence ID" value="VDM43076.1"/>
    <property type="molecule type" value="Genomic_DNA"/>
</dbReference>
<dbReference type="SUPFAM" id="SSF55418">
    <property type="entry name" value="eIF4e-like"/>
    <property type="match status" value="1"/>
</dbReference>
<keyword evidence="4" id="KW-1185">Reference proteome</keyword>
<dbReference type="GO" id="GO:0000340">
    <property type="term" value="F:RNA 7-methylguanosine cap binding"/>
    <property type="evidence" value="ECO:0007669"/>
    <property type="project" value="UniProtKB-ARBA"/>
</dbReference>
<keyword evidence="2" id="KW-0648">Protein biosynthesis</keyword>
<dbReference type="InterPro" id="IPR019770">
    <property type="entry name" value="TIF_eIF_4E_CS"/>
</dbReference>
<reference evidence="5" key="1">
    <citation type="submission" date="2016-06" db="UniProtKB">
        <authorList>
            <consortium name="WormBaseParasite"/>
        </authorList>
    </citation>
    <scope>IDENTIFICATION</scope>
</reference>
<dbReference type="PANTHER" id="PTHR11960">
    <property type="entry name" value="EUKARYOTIC TRANSLATION INITIATION FACTOR 4E RELATED"/>
    <property type="match status" value="1"/>
</dbReference>
<dbReference type="InterPro" id="IPR001040">
    <property type="entry name" value="TIF_eIF_4E"/>
</dbReference>
<evidence type="ECO:0000313" key="5">
    <source>
        <dbReference type="WBParaSite" id="TCNE_0001175501-mRNA-1"/>
    </source>
</evidence>
<dbReference type="PROSITE" id="PS00813">
    <property type="entry name" value="IF4E"/>
    <property type="match status" value="1"/>
</dbReference>
<dbReference type="AlphaFoldDB" id="A0A183UTD5"/>
<dbReference type="Gene3D" id="3.30.760.10">
    <property type="entry name" value="RNA Cap, Translation Initiation Factor Eif4e"/>
    <property type="match status" value="1"/>
</dbReference>
<evidence type="ECO:0000256" key="1">
    <source>
        <dbReference type="ARBA" id="ARBA00032656"/>
    </source>
</evidence>
<evidence type="ECO:0000313" key="4">
    <source>
        <dbReference type="Proteomes" id="UP000050794"/>
    </source>
</evidence>
<dbReference type="WBParaSite" id="TCNE_0001175501-mRNA-1">
    <property type="protein sequence ID" value="TCNE_0001175501-mRNA-1"/>
    <property type="gene ID" value="TCNE_0001175501"/>
</dbReference>
<protein>
    <recommendedName>
        <fullName evidence="1">eIF-4F 25 kDa subunit</fullName>
    </recommendedName>
</protein>
<sequence length="250" mass="28854">MYLCVPNSDPEDSVPLPYIAPHHFLQCRWALWYFKADRGRDWEDCLSQIAVFGTIEKFWALYNHIKPVSELSWGSDYYLFKEGIKPMWEDDSNINGGRWLVPVDKQRRVPLLDHYWLELLMAVIGEQFEDYADLICGAAVSVRQKGDKVSLWTRDSLRDGANLRIGQIVKAKLGIPDAEPIRYEVHKVDPIKSLSRPRFITPFFCLMRCTYFDRRVVLSRSRGFVGTYGLDDQAKDRNSGKGKMGQAGLI</sequence>
<evidence type="ECO:0000313" key="3">
    <source>
        <dbReference type="EMBL" id="VDM43076.1"/>
    </source>
</evidence>
<name>A0A183UTD5_TOXCA</name>
<accession>A0A183UTD5</accession>